<comment type="caution">
    <text evidence="2">The sequence shown here is derived from an EMBL/GenBank/DDBJ whole genome shotgun (WGS) entry which is preliminary data.</text>
</comment>
<name>F5RPK5_9FIRM</name>
<proteinExistence type="predicted"/>
<evidence type="ECO:0000313" key="2">
    <source>
        <dbReference type="EMBL" id="EGK57673.1"/>
    </source>
</evidence>
<evidence type="ECO:0000313" key="3">
    <source>
        <dbReference type="Proteomes" id="UP000004067"/>
    </source>
</evidence>
<evidence type="ECO:0000256" key="1">
    <source>
        <dbReference type="SAM" id="MobiDB-lite"/>
    </source>
</evidence>
<dbReference type="Proteomes" id="UP000004067">
    <property type="component" value="Unassembled WGS sequence"/>
</dbReference>
<dbReference type="EMBL" id="AFHQ01000054">
    <property type="protein sequence ID" value="EGK57673.1"/>
    <property type="molecule type" value="Genomic_DNA"/>
</dbReference>
<organism evidence="2 3">
    <name type="scientific">Centipeda periodontii DSM 2778</name>
    <dbReference type="NCBI Taxonomy" id="888060"/>
    <lineage>
        <taxon>Bacteria</taxon>
        <taxon>Bacillati</taxon>
        <taxon>Bacillota</taxon>
        <taxon>Negativicutes</taxon>
        <taxon>Selenomonadales</taxon>
        <taxon>Selenomonadaceae</taxon>
        <taxon>Centipeda</taxon>
    </lineage>
</organism>
<dbReference type="STRING" id="888060.HMPREF9081_2191"/>
<feature type="region of interest" description="Disordered" evidence="1">
    <location>
        <begin position="45"/>
        <end position="70"/>
    </location>
</feature>
<reference evidence="2 3" key="1">
    <citation type="submission" date="2011-04" db="EMBL/GenBank/DDBJ databases">
        <authorList>
            <person name="Muzny D."/>
            <person name="Qin X."/>
            <person name="Deng J."/>
            <person name="Jiang H."/>
            <person name="Liu Y."/>
            <person name="Qu J."/>
            <person name="Song X.-Z."/>
            <person name="Zhang L."/>
            <person name="Thornton R."/>
            <person name="Coyle M."/>
            <person name="Francisco L."/>
            <person name="Jackson L."/>
            <person name="Javaid M."/>
            <person name="Korchina V."/>
            <person name="Kovar C."/>
            <person name="Mata R."/>
            <person name="Mathew T."/>
            <person name="Ngo R."/>
            <person name="Nguyen L."/>
            <person name="Nguyen N."/>
            <person name="Okwuonu G."/>
            <person name="Ongeri F."/>
            <person name="Pham C."/>
            <person name="Simmons D."/>
            <person name="Wilczek-Boney K."/>
            <person name="Hale W."/>
            <person name="Jakkamsetti A."/>
            <person name="Pham P."/>
            <person name="Ruth R."/>
            <person name="San Lucas F."/>
            <person name="Warren J."/>
            <person name="Zhang J."/>
            <person name="Zhao Z."/>
            <person name="Zhou C."/>
            <person name="Zhu D."/>
            <person name="Lee S."/>
            <person name="Bess C."/>
            <person name="Blankenburg K."/>
            <person name="Forbes L."/>
            <person name="Fu Q."/>
            <person name="Gubbala S."/>
            <person name="Hirani K."/>
            <person name="Jayaseelan J.C."/>
            <person name="Lara F."/>
            <person name="Munidasa M."/>
            <person name="Palculict T."/>
            <person name="Patil S."/>
            <person name="Pu L.-L."/>
            <person name="Saada N."/>
            <person name="Tang L."/>
            <person name="Weissenberger G."/>
            <person name="Zhu Y."/>
            <person name="Hemphill L."/>
            <person name="Shang Y."/>
            <person name="Youmans B."/>
            <person name="Ayvaz T."/>
            <person name="Ross M."/>
            <person name="Santibanez J."/>
            <person name="Aqrawi P."/>
            <person name="Gross S."/>
            <person name="Joshi V."/>
            <person name="Fowler G."/>
            <person name="Nazareth L."/>
            <person name="Reid J."/>
            <person name="Worley K."/>
            <person name="Petrosino J."/>
            <person name="Highlander S."/>
            <person name="Gibbs R."/>
        </authorList>
    </citation>
    <scope>NUCLEOTIDE SEQUENCE [LARGE SCALE GENOMIC DNA]</scope>
    <source>
        <strain evidence="2 3">DSM 2778</strain>
    </source>
</reference>
<dbReference type="AlphaFoldDB" id="F5RPK5"/>
<keyword evidence="3" id="KW-1185">Reference proteome</keyword>
<sequence length="70" mass="8169">MIILHLEESIMTTWSEFLEEQLKDPEFKREYDALEGWYQEELAQQRALNRDNNGSASPASDHNAPRIAYA</sequence>
<accession>F5RPK5</accession>
<protein>
    <submittedName>
        <fullName evidence="2">XRE family transcriptional regulator</fullName>
    </submittedName>
</protein>
<dbReference type="HOGENOM" id="CLU_2750375_0_0_9"/>
<gene>
    <name evidence="2" type="ORF">HMPREF9081_2191</name>
</gene>
<feature type="compositionally biased region" description="Polar residues" evidence="1">
    <location>
        <begin position="46"/>
        <end position="60"/>
    </location>
</feature>